<evidence type="ECO:0000259" key="1">
    <source>
        <dbReference type="PROSITE" id="PS51471"/>
    </source>
</evidence>
<dbReference type="GO" id="GO:0016491">
    <property type="term" value="F:oxidoreductase activity"/>
    <property type="evidence" value="ECO:0007669"/>
    <property type="project" value="TreeGrafter"/>
</dbReference>
<reference evidence="2" key="1">
    <citation type="submission" date="2022-10" db="EMBL/GenBank/DDBJ databases">
        <title>Determination and structural analysis of whole genome sequence of Sarocladium strictum F4-1.</title>
        <authorList>
            <person name="Hu L."/>
            <person name="Jiang Y."/>
        </authorList>
    </citation>
    <scope>NUCLEOTIDE SEQUENCE</scope>
    <source>
        <strain evidence="2">F4-1</strain>
    </source>
</reference>
<dbReference type="PANTHER" id="PTHR12463:SF1">
    <property type="entry name" value="2-OXOGLUTARATE AND FE-DEPENDENT OXYGENASE FAMILY PROTEIN"/>
    <property type="match status" value="1"/>
</dbReference>
<dbReference type="SUPFAM" id="SSF51197">
    <property type="entry name" value="Clavaminate synthase-like"/>
    <property type="match status" value="1"/>
</dbReference>
<proteinExistence type="predicted"/>
<feature type="domain" description="Fe2OG dioxygenase" evidence="1">
    <location>
        <begin position="81"/>
        <end position="182"/>
    </location>
</feature>
<protein>
    <recommendedName>
        <fullName evidence="1">Fe2OG dioxygenase domain-containing protein</fullName>
    </recommendedName>
</protein>
<dbReference type="PROSITE" id="PS51471">
    <property type="entry name" value="FE2OG_OXY"/>
    <property type="match status" value="1"/>
</dbReference>
<dbReference type="PANTHER" id="PTHR12463">
    <property type="entry name" value="OXYGENASE-RELATED"/>
    <property type="match status" value="1"/>
</dbReference>
<dbReference type="Proteomes" id="UP001175261">
    <property type="component" value="Unassembled WGS sequence"/>
</dbReference>
<accession>A0AA39LBH7</accession>
<dbReference type="GO" id="GO:0070988">
    <property type="term" value="P:demethylation"/>
    <property type="evidence" value="ECO:0007669"/>
    <property type="project" value="InterPro"/>
</dbReference>
<dbReference type="InterPro" id="IPR032857">
    <property type="entry name" value="ALKBH4"/>
</dbReference>
<dbReference type="InterPro" id="IPR027450">
    <property type="entry name" value="AlkB-like"/>
</dbReference>
<dbReference type="GO" id="GO:0032451">
    <property type="term" value="F:demethylase activity"/>
    <property type="evidence" value="ECO:0007669"/>
    <property type="project" value="TreeGrafter"/>
</dbReference>
<sequence>MEELPIKPSGIRMQEDFISEEHEREVIAILESLDWPNRRGRVSLHWGYTFSYQTFGIDKDTPYKPFPDWLAPLLPETEGRPPDQVCLQYYPPGSGIPPHVDTHSAFDQLYALSLGAPVLMDFREGKGPRTEVDLPPRSMVQMSGDARLHWTHGIRQRMTDTLRDGTVRPRAPRWSLTYRWMREGAACECGDVSVCDTAQSRVGLEREYRWKQGDQSQTPAA</sequence>
<dbReference type="InterPro" id="IPR005123">
    <property type="entry name" value="Oxoglu/Fe-dep_dioxygenase_dom"/>
</dbReference>
<organism evidence="2 3">
    <name type="scientific">Sarocladium strictum</name>
    <name type="common">Black bundle disease fungus</name>
    <name type="synonym">Acremonium strictum</name>
    <dbReference type="NCBI Taxonomy" id="5046"/>
    <lineage>
        <taxon>Eukaryota</taxon>
        <taxon>Fungi</taxon>
        <taxon>Dikarya</taxon>
        <taxon>Ascomycota</taxon>
        <taxon>Pezizomycotina</taxon>
        <taxon>Sordariomycetes</taxon>
        <taxon>Hypocreomycetidae</taxon>
        <taxon>Hypocreales</taxon>
        <taxon>Sarocladiaceae</taxon>
        <taxon>Sarocladium</taxon>
    </lineage>
</organism>
<dbReference type="EMBL" id="JAPDFR010000001">
    <property type="protein sequence ID" value="KAK0391173.1"/>
    <property type="molecule type" value="Genomic_DNA"/>
</dbReference>
<evidence type="ECO:0000313" key="2">
    <source>
        <dbReference type="EMBL" id="KAK0391173.1"/>
    </source>
</evidence>
<keyword evidence="3" id="KW-1185">Reference proteome</keyword>
<evidence type="ECO:0000313" key="3">
    <source>
        <dbReference type="Proteomes" id="UP001175261"/>
    </source>
</evidence>
<dbReference type="Pfam" id="PF13532">
    <property type="entry name" value="2OG-FeII_Oxy_2"/>
    <property type="match status" value="1"/>
</dbReference>
<dbReference type="AlphaFoldDB" id="A0AA39LBH7"/>
<name>A0AA39LBH7_SARSR</name>
<comment type="caution">
    <text evidence="2">The sequence shown here is derived from an EMBL/GenBank/DDBJ whole genome shotgun (WGS) entry which is preliminary data.</text>
</comment>
<dbReference type="Gene3D" id="2.60.120.590">
    <property type="entry name" value="Alpha-ketoglutarate-dependent dioxygenase AlkB-like"/>
    <property type="match status" value="1"/>
</dbReference>
<dbReference type="InterPro" id="IPR037151">
    <property type="entry name" value="AlkB-like_sf"/>
</dbReference>
<gene>
    <name evidence="2" type="ORF">NLU13_0674</name>
</gene>